<accession>I4I399</accession>
<dbReference type="HOGENOM" id="CLU_1128054_0_0_3"/>
<proteinExistence type="predicted"/>
<dbReference type="InterPro" id="IPR029063">
    <property type="entry name" value="SAM-dependent_MTases_sf"/>
</dbReference>
<gene>
    <name evidence="2" type="ORF">MICAG_590006</name>
</gene>
<dbReference type="Pfam" id="PF13649">
    <property type="entry name" value="Methyltransf_25"/>
    <property type="match status" value="1"/>
</dbReference>
<evidence type="ECO:0000313" key="3">
    <source>
        <dbReference type="Proteomes" id="UP000005291"/>
    </source>
</evidence>
<keyword evidence="2" id="KW-0808">Transferase</keyword>
<reference evidence="2 3" key="1">
    <citation type="submission" date="2012-04" db="EMBL/GenBank/DDBJ databases">
        <authorList>
            <person name="Genoscope - CEA"/>
        </authorList>
    </citation>
    <scope>NUCLEOTIDE SEQUENCE [LARGE SCALE GENOMIC DNA]</scope>
    <source>
        <strain evidence="2 3">9808</strain>
    </source>
</reference>
<protein>
    <submittedName>
        <fullName evidence="2">Methyltransferase type 11 (Modular protein)</fullName>
    </submittedName>
</protein>
<dbReference type="Gene3D" id="3.40.50.150">
    <property type="entry name" value="Vaccinia Virus protein VP39"/>
    <property type="match status" value="1"/>
</dbReference>
<name>I4I399_MICAE</name>
<sequence>MLKEFYKEMCPPLFLKTFALLRVKLSRILDRYVYPKNQSSGSRIIGDNGQDLEIYWNPDMAESLETWGEGNAWNELKFLMVNCRGKVLDIACGTGKNIETLSKFPPIEVYGCDISDFLIKKALDRGIPEERLKICDATKTDYYDNSFNYSYSIGSLEHFTENGIVQFVAEAYRITQYSSFHMIPVSRSGKDEGWIKTLQSYYNNSVDWWLKKYKSSYQSVFVIDSSWEDDISVGKWFICIKNIEKI</sequence>
<feature type="domain" description="Methyltransferase" evidence="1">
    <location>
        <begin position="87"/>
        <end position="175"/>
    </location>
</feature>
<evidence type="ECO:0000259" key="1">
    <source>
        <dbReference type="Pfam" id="PF13649"/>
    </source>
</evidence>
<dbReference type="Proteomes" id="UP000005291">
    <property type="component" value="Unassembled WGS sequence"/>
</dbReference>
<evidence type="ECO:0000313" key="2">
    <source>
        <dbReference type="EMBL" id="CCI28773.1"/>
    </source>
</evidence>
<dbReference type="SUPFAM" id="SSF53335">
    <property type="entry name" value="S-adenosyl-L-methionine-dependent methyltransferases"/>
    <property type="match status" value="1"/>
</dbReference>
<dbReference type="EMBL" id="CAIN01000435">
    <property type="protein sequence ID" value="CCI28773.1"/>
    <property type="molecule type" value="Genomic_DNA"/>
</dbReference>
<dbReference type="GO" id="GO:0032259">
    <property type="term" value="P:methylation"/>
    <property type="evidence" value="ECO:0007669"/>
    <property type="project" value="UniProtKB-KW"/>
</dbReference>
<dbReference type="CDD" id="cd02440">
    <property type="entry name" value="AdoMet_MTases"/>
    <property type="match status" value="1"/>
</dbReference>
<organism evidence="2 3">
    <name type="scientific">Microcystis aeruginosa PCC 9808</name>
    <dbReference type="NCBI Taxonomy" id="1160284"/>
    <lineage>
        <taxon>Bacteria</taxon>
        <taxon>Bacillati</taxon>
        <taxon>Cyanobacteriota</taxon>
        <taxon>Cyanophyceae</taxon>
        <taxon>Oscillatoriophycideae</taxon>
        <taxon>Chroococcales</taxon>
        <taxon>Microcystaceae</taxon>
        <taxon>Microcystis</taxon>
    </lineage>
</organism>
<keyword evidence="2" id="KW-0489">Methyltransferase</keyword>
<dbReference type="InterPro" id="IPR041698">
    <property type="entry name" value="Methyltransf_25"/>
</dbReference>
<comment type="caution">
    <text evidence="2">The sequence shown here is derived from an EMBL/GenBank/DDBJ whole genome shotgun (WGS) entry which is preliminary data.</text>
</comment>
<dbReference type="RefSeq" id="WP_002735565.1">
    <property type="nucleotide sequence ID" value="NZ_HE973582.1"/>
</dbReference>
<dbReference type="AlphaFoldDB" id="I4I399"/>
<dbReference type="GO" id="GO:0008168">
    <property type="term" value="F:methyltransferase activity"/>
    <property type="evidence" value="ECO:0007669"/>
    <property type="project" value="UniProtKB-KW"/>
</dbReference>